<accession>A0A9D1IEY3</accession>
<keyword evidence="4 5" id="KW-0269">Exonuclease</keyword>
<dbReference type="EC" id="3.1.11.6" evidence="5"/>
<evidence type="ECO:0000256" key="3">
    <source>
        <dbReference type="ARBA" id="ARBA00022801"/>
    </source>
</evidence>
<evidence type="ECO:0000259" key="7">
    <source>
        <dbReference type="Pfam" id="PF02601"/>
    </source>
</evidence>
<dbReference type="Pfam" id="PF02601">
    <property type="entry name" value="Exonuc_VII_L"/>
    <property type="match status" value="1"/>
</dbReference>
<dbReference type="NCBIfam" id="TIGR00237">
    <property type="entry name" value="xseA"/>
    <property type="match status" value="1"/>
</dbReference>
<dbReference type="InterPro" id="IPR020579">
    <property type="entry name" value="Exonuc_VII_lsu_C"/>
</dbReference>
<dbReference type="AlphaFoldDB" id="A0A9D1IEY3"/>
<dbReference type="InterPro" id="IPR003753">
    <property type="entry name" value="Exonuc_VII_L"/>
</dbReference>
<evidence type="ECO:0000256" key="4">
    <source>
        <dbReference type="ARBA" id="ARBA00022839"/>
    </source>
</evidence>
<gene>
    <name evidence="5 9" type="primary">xseA</name>
    <name evidence="9" type="ORF">IAB02_09530</name>
</gene>
<feature type="domain" description="Exonuclease VII large subunit C-terminal" evidence="7">
    <location>
        <begin position="125"/>
        <end position="331"/>
    </location>
</feature>
<feature type="domain" description="OB-fold nucleic acid binding" evidence="8">
    <location>
        <begin position="7"/>
        <end position="102"/>
    </location>
</feature>
<evidence type="ECO:0000313" key="9">
    <source>
        <dbReference type="EMBL" id="HIU34792.1"/>
    </source>
</evidence>
<dbReference type="GO" id="GO:0005737">
    <property type="term" value="C:cytoplasm"/>
    <property type="evidence" value="ECO:0007669"/>
    <property type="project" value="UniProtKB-SubCell"/>
</dbReference>
<dbReference type="InterPro" id="IPR025824">
    <property type="entry name" value="OB-fold_nuc-bd_dom"/>
</dbReference>
<comment type="caution">
    <text evidence="9">The sequence shown here is derived from an EMBL/GenBank/DDBJ whole genome shotgun (WGS) entry which is preliminary data.</text>
</comment>
<name>A0A9D1IEY3_9FIRM</name>
<dbReference type="GO" id="GO:0009318">
    <property type="term" value="C:exodeoxyribonuclease VII complex"/>
    <property type="evidence" value="ECO:0007669"/>
    <property type="project" value="UniProtKB-UniRule"/>
</dbReference>
<dbReference type="Pfam" id="PF13742">
    <property type="entry name" value="tRNA_anti_2"/>
    <property type="match status" value="1"/>
</dbReference>
<evidence type="ECO:0000256" key="1">
    <source>
        <dbReference type="ARBA" id="ARBA00022490"/>
    </source>
</evidence>
<dbReference type="GO" id="GO:0003676">
    <property type="term" value="F:nucleic acid binding"/>
    <property type="evidence" value="ECO:0007669"/>
    <property type="project" value="InterPro"/>
</dbReference>
<dbReference type="GO" id="GO:0008855">
    <property type="term" value="F:exodeoxyribonuclease VII activity"/>
    <property type="evidence" value="ECO:0007669"/>
    <property type="project" value="UniProtKB-UniRule"/>
</dbReference>
<dbReference type="EMBL" id="DVMU01000205">
    <property type="protein sequence ID" value="HIU34792.1"/>
    <property type="molecule type" value="Genomic_DNA"/>
</dbReference>
<comment type="similarity">
    <text evidence="5 6">Belongs to the XseA family.</text>
</comment>
<comment type="function">
    <text evidence="5">Bidirectionally degrades single-stranded DNA into large acid-insoluble oligonucleotides, which are then degraded further into small acid-soluble oligonucleotides.</text>
</comment>
<keyword evidence="1 5" id="KW-0963">Cytoplasm</keyword>
<sequence length="406" mass="45009">MDDRWTLSVSELNEYVRKRLAGDPLLRTVEVTGEISNYKHHISGHRYFALKDEGARVACVMLRTQAEGLDFRPEDGMRVTVRASASIYVRDGSYQLYVNSMRLSGAGELYLRFEALKKKLAQEGLFDPARKQPIPLFPRVLGVATSEDGAAIRDILRVARARNPRIEIVLAPCAVQGASAAAEIVRAIEHLNRDGRSEVILVGRGGGSLEDLWPFNEEIVARAIAASAIPVISCVGHEIDFTIADFVADVRAATPSNAAELAVPVVAEMREAVRQLGGRLGYALRRAQQLRLARLDAIGQRPWKKMPERILLEPRAARLGELQSRMSLAMERGRERRERRLQLADRALRALDPTGVLRRGYAVVRREGRCVTGAALLRPGNAIWVQWADGSVAAEVKELENGRDDI</sequence>
<organism evidence="9 10">
    <name type="scientific">Candidatus Pullichristensenella excrementigallinarum</name>
    <dbReference type="NCBI Taxonomy" id="2840907"/>
    <lineage>
        <taxon>Bacteria</taxon>
        <taxon>Bacillati</taxon>
        <taxon>Bacillota</taxon>
        <taxon>Clostridia</taxon>
        <taxon>Candidatus Pullichristensenella</taxon>
    </lineage>
</organism>
<comment type="subcellular location">
    <subcellularLocation>
        <location evidence="5 6">Cytoplasm</location>
    </subcellularLocation>
</comment>
<dbReference type="HAMAP" id="MF_00378">
    <property type="entry name" value="Exonuc_7_L"/>
    <property type="match status" value="1"/>
</dbReference>
<evidence type="ECO:0000256" key="2">
    <source>
        <dbReference type="ARBA" id="ARBA00022722"/>
    </source>
</evidence>
<dbReference type="PANTHER" id="PTHR30008:SF0">
    <property type="entry name" value="EXODEOXYRIBONUCLEASE 7 LARGE SUBUNIT"/>
    <property type="match status" value="1"/>
</dbReference>
<evidence type="ECO:0000256" key="6">
    <source>
        <dbReference type="RuleBase" id="RU004355"/>
    </source>
</evidence>
<reference evidence="9" key="2">
    <citation type="journal article" date="2021" name="PeerJ">
        <title>Extensive microbial diversity within the chicken gut microbiome revealed by metagenomics and culture.</title>
        <authorList>
            <person name="Gilroy R."/>
            <person name="Ravi A."/>
            <person name="Getino M."/>
            <person name="Pursley I."/>
            <person name="Horton D.L."/>
            <person name="Alikhan N.F."/>
            <person name="Baker D."/>
            <person name="Gharbi K."/>
            <person name="Hall N."/>
            <person name="Watson M."/>
            <person name="Adriaenssens E.M."/>
            <person name="Foster-Nyarko E."/>
            <person name="Jarju S."/>
            <person name="Secka A."/>
            <person name="Antonio M."/>
            <person name="Oren A."/>
            <person name="Chaudhuri R.R."/>
            <person name="La Ragione R."/>
            <person name="Hildebrand F."/>
            <person name="Pallen M.J."/>
        </authorList>
    </citation>
    <scope>NUCLEOTIDE SEQUENCE</scope>
    <source>
        <strain evidence="9">ChiHcec3-11533</strain>
    </source>
</reference>
<dbReference type="CDD" id="cd04489">
    <property type="entry name" value="ExoVII_LU_OBF"/>
    <property type="match status" value="1"/>
</dbReference>
<evidence type="ECO:0000256" key="5">
    <source>
        <dbReference type="HAMAP-Rule" id="MF_00378"/>
    </source>
</evidence>
<dbReference type="Proteomes" id="UP000824072">
    <property type="component" value="Unassembled WGS sequence"/>
</dbReference>
<reference evidence="9" key="1">
    <citation type="submission" date="2020-10" db="EMBL/GenBank/DDBJ databases">
        <authorList>
            <person name="Gilroy R."/>
        </authorList>
    </citation>
    <scope>NUCLEOTIDE SEQUENCE</scope>
    <source>
        <strain evidence="9">ChiHcec3-11533</strain>
    </source>
</reference>
<comment type="subunit">
    <text evidence="5">Heterooligomer composed of large and small subunits.</text>
</comment>
<dbReference type="PANTHER" id="PTHR30008">
    <property type="entry name" value="EXODEOXYRIBONUCLEASE 7 LARGE SUBUNIT"/>
    <property type="match status" value="1"/>
</dbReference>
<dbReference type="GO" id="GO:0006308">
    <property type="term" value="P:DNA catabolic process"/>
    <property type="evidence" value="ECO:0007669"/>
    <property type="project" value="UniProtKB-UniRule"/>
</dbReference>
<comment type="catalytic activity">
    <reaction evidence="5 6">
        <text>Exonucleolytic cleavage in either 5'- to 3'- or 3'- to 5'-direction to yield nucleoside 5'-phosphates.</text>
        <dbReference type="EC" id="3.1.11.6"/>
    </reaction>
</comment>
<evidence type="ECO:0000313" key="10">
    <source>
        <dbReference type="Proteomes" id="UP000824072"/>
    </source>
</evidence>
<evidence type="ECO:0000259" key="8">
    <source>
        <dbReference type="Pfam" id="PF13742"/>
    </source>
</evidence>
<keyword evidence="2 5" id="KW-0540">Nuclease</keyword>
<protein>
    <recommendedName>
        <fullName evidence="5">Exodeoxyribonuclease 7 large subunit</fullName>
        <ecNumber evidence="5">3.1.11.6</ecNumber>
    </recommendedName>
    <alternativeName>
        <fullName evidence="5">Exodeoxyribonuclease VII large subunit</fullName>
        <shortName evidence="5">Exonuclease VII large subunit</shortName>
    </alternativeName>
</protein>
<keyword evidence="3 5" id="KW-0378">Hydrolase</keyword>
<proteinExistence type="inferred from homology"/>